<evidence type="ECO:0000313" key="5">
    <source>
        <dbReference type="Proteomes" id="UP001202479"/>
    </source>
</evidence>
<sequence length="336" mass="37185">MQKNLAARKSNKIEYKQKQVASLAQRIVKSSRQAYFAYNSILALGQYITLGFALIANLAAIVELLSKIPGVKLKRYEYEVAETRVDDGSCNTYYGGSNVESVDFEDDLGEEVSFQKHNEEDEEDKEDKEVMLKSPVSCLQSMKSQKAESRDSPVVVPTLYDSLSVTQIPPQSDKDMNMNSTSFLSMNKELKIKRSQRNKETESPSMEKMTIDDIFGSKKKKAKRKAAVENNKQVETLLKESAISDSFESQGATILNDDSLNIATTPSDLSIPITVTKGGGERKVSDLSISDIFKSMPSSSAKTKKKRKKAAAAAAAINDNGSFRKDKVNNVDSQDK</sequence>
<feature type="domain" description="RNase MRP protein 1 RNA binding" evidence="3">
    <location>
        <begin position="5"/>
        <end position="59"/>
    </location>
</feature>
<proteinExistence type="predicted"/>
<dbReference type="InterPro" id="IPR047204">
    <property type="entry name" value="RMP1_RBD"/>
</dbReference>
<protein>
    <submittedName>
        <fullName evidence="4">RMP1</fullName>
    </submittedName>
</protein>
<gene>
    <name evidence="4" type="ORF">KGF56_001251</name>
</gene>
<dbReference type="PANTHER" id="PTHR37792">
    <property type="entry name" value="RIBONUCLEASE MRP PROTEIN SUBUNIT RMP1"/>
    <property type="match status" value="1"/>
</dbReference>
<keyword evidence="2" id="KW-1133">Transmembrane helix</keyword>
<feature type="region of interest" description="Disordered" evidence="1">
    <location>
        <begin position="297"/>
        <end position="316"/>
    </location>
</feature>
<evidence type="ECO:0000256" key="2">
    <source>
        <dbReference type="SAM" id="Phobius"/>
    </source>
</evidence>
<dbReference type="InterPro" id="IPR047205">
    <property type="entry name" value="RMP1"/>
</dbReference>
<dbReference type="GeneID" id="73378868"/>
<accession>A0AAI9T082</accession>
<keyword evidence="2" id="KW-0812">Transmembrane</keyword>
<dbReference type="GO" id="GO:0000294">
    <property type="term" value="P:nuclear-transcribed mRNA catabolic process, RNase MRP-dependent"/>
    <property type="evidence" value="ECO:0007669"/>
    <property type="project" value="TreeGrafter"/>
</dbReference>
<feature type="transmembrane region" description="Helical" evidence="2">
    <location>
        <begin position="44"/>
        <end position="65"/>
    </location>
</feature>
<reference evidence="4" key="1">
    <citation type="journal article" date="2022" name="DNA Res.">
        <title>Genome analysis of five recently described species of the CUG-Ser clade uncovers Candida theae as a new hybrid lineage with pathogenic potential in the Candida parapsilosis species complex.</title>
        <authorList>
            <person name="Mixao V."/>
            <person name="Del Olmo V."/>
            <person name="Hegedusova E."/>
            <person name="Saus E."/>
            <person name="Pryszcz L."/>
            <person name="Cillingova A."/>
            <person name="Nosek J."/>
            <person name="Gabaldon T."/>
        </authorList>
    </citation>
    <scope>NUCLEOTIDE SEQUENCE</scope>
    <source>
        <strain evidence="4">CBS 10844</strain>
    </source>
</reference>
<comment type="caution">
    <text evidence="4">The sequence shown here is derived from an EMBL/GenBank/DDBJ whole genome shotgun (WGS) entry which is preliminary data.</text>
</comment>
<organism evidence="4 5">
    <name type="scientific">Candida oxycetoniae</name>
    <dbReference type="NCBI Taxonomy" id="497107"/>
    <lineage>
        <taxon>Eukaryota</taxon>
        <taxon>Fungi</taxon>
        <taxon>Dikarya</taxon>
        <taxon>Ascomycota</taxon>
        <taxon>Saccharomycotina</taxon>
        <taxon>Pichiomycetes</taxon>
        <taxon>Debaryomycetaceae</taxon>
        <taxon>Candida/Lodderomyces clade</taxon>
        <taxon>Candida</taxon>
    </lineage>
</organism>
<dbReference type="RefSeq" id="XP_049181777.1">
    <property type="nucleotide sequence ID" value="XM_049322355.1"/>
</dbReference>
<dbReference type="PANTHER" id="PTHR37792:SF1">
    <property type="entry name" value="RIBONUCLEASE MRP PROTEIN SUBUNIT RMP1"/>
    <property type="match status" value="1"/>
</dbReference>
<dbReference type="EMBL" id="JAHUZD010000026">
    <property type="protein sequence ID" value="KAI3406032.2"/>
    <property type="molecule type" value="Genomic_DNA"/>
</dbReference>
<evidence type="ECO:0000259" key="3">
    <source>
        <dbReference type="Pfam" id="PF20945"/>
    </source>
</evidence>
<dbReference type="GO" id="GO:0000172">
    <property type="term" value="C:ribonuclease MRP complex"/>
    <property type="evidence" value="ECO:0007669"/>
    <property type="project" value="InterPro"/>
</dbReference>
<dbReference type="GO" id="GO:0000466">
    <property type="term" value="P:maturation of 5.8S rRNA from tricistronic rRNA transcript (SSU-rRNA, 5.8S rRNA, LSU-rRNA)"/>
    <property type="evidence" value="ECO:0007669"/>
    <property type="project" value="TreeGrafter"/>
</dbReference>
<keyword evidence="5" id="KW-1185">Reference proteome</keyword>
<dbReference type="AlphaFoldDB" id="A0AAI9T082"/>
<dbReference type="GO" id="GO:0042134">
    <property type="term" value="F:rRNA primary transcript binding"/>
    <property type="evidence" value="ECO:0007669"/>
    <property type="project" value="InterPro"/>
</dbReference>
<dbReference type="Proteomes" id="UP001202479">
    <property type="component" value="Unassembled WGS sequence"/>
</dbReference>
<keyword evidence="2" id="KW-0472">Membrane</keyword>
<evidence type="ECO:0000313" key="4">
    <source>
        <dbReference type="EMBL" id="KAI3406032.2"/>
    </source>
</evidence>
<evidence type="ECO:0000256" key="1">
    <source>
        <dbReference type="SAM" id="MobiDB-lite"/>
    </source>
</evidence>
<name>A0AAI9T082_9ASCO</name>
<dbReference type="Pfam" id="PF20945">
    <property type="entry name" value="RMP1"/>
    <property type="match status" value="1"/>
</dbReference>